<dbReference type="RefSeq" id="WP_168104097.1">
    <property type="nucleotide sequence ID" value="NZ_JAATEN010000025.1"/>
</dbReference>
<evidence type="ECO:0000313" key="18">
    <source>
        <dbReference type="Proteomes" id="UP000695264"/>
    </source>
</evidence>
<feature type="domain" description="HAMP" evidence="16">
    <location>
        <begin position="170"/>
        <end position="222"/>
    </location>
</feature>
<organism evidence="17 18">
    <name type="scientific">Streptomyces zingiberis</name>
    <dbReference type="NCBI Taxonomy" id="2053010"/>
    <lineage>
        <taxon>Bacteria</taxon>
        <taxon>Bacillati</taxon>
        <taxon>Actinomycetota</taxon>
        <taxon>Actinomycetes</taxon>
        <taxon>Kitasatosporales</taxon>
        <taxon>Streptomycetaceae</taxon>
        <taxon>Streptomyces</taxon>
    </lineage>
</organism>
<dbReference type="Gene3D" id="1.10.287.130">
    <property type="match status" value="1"/>
</dbReference>
<keyword evidence="7 14" id="KW-0812">Transmembrane</keyword>
<dbReference type="SUPFAM" id="SSF158472">
    <property type="entry name" value="HAMP domain-like"/>
    <property type="match status" value="1"/>
</dbReference>
<proteinExistence type="predicted"/>
<dbReference type="PROSITE" id="PS50885">
    <property type="entry name" value="HAMP"/>
    <property type="match status" value="1"/>
</dbReference>
<dbReference type="InterPro" id="IPR003660">
    <property type="entry name" value="HAMP_dom"/>
</dbReference>
<evidence type="ECO:0000256" key="6">
    <source>
        <dbReference type="ARBA" id="ARBA00022679"/>
    </source>
</evidence>
<feature type="region of interest" description="Disordered" evidence="13">
    <location>
        <begin position="428"/>
        <end position="470"/>
    </location>
</feature>
<evidence type="ECO:0000256" key="10">
    <source>
        <dbReference type="ARBA" id="ARBA00022840"/>
    </source>
</evidence>
<keyword evidence="6" id="KW-0808">Transferase</keyword>
<comment type="caution">
    <text evidence="17">The sequence shown here is derived from an EMBL/GenBank/DDBJ whole genome shotgun (WGS) entry which is preliminary data.</text>
</comment>
<dbReference type="PROSITE" id="PS50109">
    <property type="entry name" value="HIS_KIN"/>
    <property type="match status" value="1"/>
</dbReference>
<comment type="subcellular location">
    <subcellularLocation>
        <location evidence="2">Cell membrane</location>
        <topology evidence="2">Multi-pass membrane protein</topology>
    </subcellularLocation>
</comment>
<evidence type="ECO:0000313" key="17">
    <source>
        <dbReference type="EMBL" id="NJQ03470.1"/>
    </source>
</evidence>
<dbReference type="Proteomes" id="UP000695264">
    <property type="component" value="Unassembled WGS sequence"/>
</dbReference>
<dbReference type="SUPFAM" id="SSF47384">
    <property type="entry name" value="Homodimeric domain of signal transducing histidine kinase"/>
    <property type="match status" value="1"/>
</dbReference>
<evidence type="ECO:0000256" key="4">
    <source>
        <dbReference type="ARBA" id="ARBA00022475"/>
    </source>
</evidence>
<dbReference type="InterPro" id="IPR036097">
    <property type="entry name" value="HisK_dim/P_sf"/>
</dbReference>
<keyword evidence="4" id="KW-1003">Cell membrane</keyword>
<gene>
    <name evidence="17" type="ORF">HCK00_23815</name>
</gene>
<feature type="domain" description="Histidine kinase" evidence="15">
    <location>
        <begin position="230"/>
        <end position="430"/>
    </location>
</feature>
<evidence type="ECO:0000256" key="14">
    <source>
        <dbReference type="SAM" id="Phobius"/>
    </source>
</evidence>
<keyword evidence="11 14" id="KW-1133">Transmembrane helix</keyword>
<feature type="transmembrane region" description="Helical" evidence="14">
    <location>
        <begin position="144"/>
        <end position="165"/>
    </location>
</feature>
<comment type="catalytic activity">
    <reaction evidence="1">
        <text>ATP + protein L-histidine = ADP + protein N-phospho-L-histidine.</text>
        <dbReference type="EC" id="2.7.13.3"/>
    </reaction>
</comment>
<dbReference type="Pfam" id="PF00512">
    <property type="entry name" value="HisKA"/>
    <property type="match status" value="1"/>
</dbReference>
<dbReference type="InterPro" id="IPR005467">
    <property type="entry name" value="His_kinase_dom"/>
</dbReference>
<evidence type="ECO:0000256" key="13">
    <source>
        <dbReference type="SAM" id="MobiDB-lite"/>
    </source>
</evidence>
<dbReference type="SMART" id="SM00304">
    <property type="entry name" value="HAMP"/>
    <property type="match status" value="1"/>
</dbReference>
<keyword evidence="8" id="KW-0547">Nucleotide-binding</keyword>
<evidence type="ECO:0000259" key="15">
    <source>
        <dbReference type="PROSITE" id="PS50109"/>
    </source>
</evidence>
<evidence type="ECO:0000256" key="9">
    <source>
        <dbReference type="ARBA" id="ARBA00022777"/>
    </source>
</evidence>
<keyword evidence="9 17" id="KW-0418">Kinase</keyword>
<dbReference type="EC" id="2.7.13.3" evidence="3"/>
<dbReference type="EMBL" id="JAATEN010000025">
    <property type="protein sequence ID" value="NJQ03470.1"/>
    <property type="molecule type" value="Genomic_DNA"/>
</dbReference>
<dbReference type="Pfam" id="PF02518">
    <property type="entry name" value="HATPase_c"/>
    <property type="match status" value="1"/>
</dbReference>
<dbReference type="Gene3D" id="3.30.565.10">
    <property type="entry name" value="Histidine kinase-like ATPase, C-terminal domain"/>
    <property type="match status" value="1"/>
</dbReference>
<evidence type="ECO:0000256" key="11">
    <source>
        <dbReference type="ARBA" id="ARBA00022989"/>
    </source>
</evidence>
<dbReference type="SMART" id="SM00387">
    <property type="entry name" value="HATPase_c"/>
    <property type="match status" value="1"/>
</dbReference>
<dbReference type="Pfam" id="PF00672">
    <property type="entry name" value="HAMP"/>
    <property type="match status" value="1"/>
</dbReference>
<evidence type="ECO:0000256" key="7">
    <source>
        <dbReference type="ARBA" id="ARBA00022692"/>
    </source>
</evidence>
<feature type="compositionally biased region" description="Gly residues" evidence="13">
    <location>
        <begin position="430"/>
        <end position="449"/>
    </location>
</feature>
<evidence type="ECO:0000256" key="5">
    <source>
        <dbReference type="ARBA" id="ARBA00022553"/>
    </source>
</evidence>
<dbReference type="InterPro" id="IPR003594">
    <property type="entry name" value="HATPase_dom"/>
</dbReference>
<reference evidence="17 18" key="1">
    <citation type="submission" date="2020-03" db="EMBL/GenBank/DDBJ databases">
        <title>WGS of actinomycetes isolated from Thailand.</title>
        <authorList>
            <person name="Thawai C."/>
        </authorList>
    </citation>
    <scope>NUCLEOTIDE SEQUENCE [LARGE SCALE GENOMIC DNA]</scope>
    <source>
        <strain evidence="17 18">PLAI 1-29</strain>
    </source>
</reference>
<keyword evidence="5" id="KW-0597">Phosphoprotein</keyword>
<evidence type="ECO:0000256" key="2">
    <source>
        <dbReference type="ARBA" id="ARBA00004651"/>
    </source>
</evidence>
<keyword evidence="10" id="KW-0067">ATP-binding</keyword>
<dbReference type="SUPFAM" id="SSF55874">
    <property type="entry name" value="ATPase domain of HSP90 chaperone/DNA topoisomerase II/histidine kinase"/>
    <property type="match status" value="1"/>
</dbReference>
<protein>
    <recommendedName>
        <fullName evidence="3">histidine kinase</fullName>
        <ecNumber evidence="3">2.7.13.3</ecNumber>
    </recommendedName>
</protein>
<dbReference type="InterPro" id="IPR050980">
    <property type="entry name" value="2C_sensor_his_kinase"/>
</dbReference>
<sequence>MTLRGWHARLSLGIALLTALAFALPLAYLADRQAAHRAHQLSERRAATLVTVLGATRQPAEVRAAWRSSGDDAASTCVRLDGAPVGRCPAPAAYAARAAGERRAMRVRPPGREEVLLLPVALPEGGTAVVESAVREGERTDGVLTAWAVLAAAVGALTLASVTGADRMARRLNRSATDLARAATSVGQGDFAVRVAAEGPREVRSVARAFNTMADRIDELIRSERELLADLSHRLRTPLTALRLEADLLAVPANSRLRAGLAALDREVTSLISTTRSGPVRGGGPDGPHSDLPAVVGDRMAFWSALAEAQGRECRVRLGRGPLPVDLPADDLTAALDALLGNVLRHTPPGTGCGVQAGLLSGAPRLVVEDAGPGIDSPALAAVRGASPGGSSGLGLDIAAKAAEAAGGRLVVDRSPWGGARVTMVFGPVEAGGGEPSAAGGGGRYGGRGPSRDGARGGGGPGGRDGKGPH</sequence>
<keyword evidence="12" id="KW-0902">Two-component regulatory system</keyword>
<evidence type="ECO:0000256" key="12">
    <source>
        <dbReference type="ARBA" id="ARBA00023012"/>
    </source>
</evidence>
<dbReference type="InterPro" id="IPR003661">
    <property type="entry name" value="HisK_dim/P_dom"/>
</dbReference>
<keyword evidence="18" id="KW-1185">Reference proteome</keyword>
<dbReference type="PANTHER" id="PTHR44936:SF9">
    <property type="entry name" value="SENSOR PROTEIN CREC"/>
    <property type="match status" value="1"/>
</dbReference>
<keyword evidence="14" id="KW-0472">Membrane</keyword>
<evidence type="ECO:0000256" key="1">
    <source>
        <dbReference type="ARBA" id="ARBA00000085"/>
    </source>
</evidence>
<name>A0ABX1C497_9ACTN</name>
<evidence type="ECO:0000259" key="16">
    <source>
        <dbReference type="PROSITE" id="PS50885"/>
    </source>
</evidence>
<dbReference type="CDD" id="cd00082">
    <property type="entry name" value="HisKA"/>
    <property type="match status" value="1"/>
</dbReference>
<accession>A0ABX1C497</accession>
<evidence type="ECO:0000256" key="3">
    <source>
        <dbReference type="ARBA" id="ARBA00012438"/>
    </source>
</evidence>
<dbReference type="GO" id="GO:0016301">
    <property type="term" value="F:kinase activity"/>
    <property type="evidence" value="ECO:0007669"/>
    <property type="project" value="UniProtKB-KW"/>
</dbReference>
<dbReference type="InterPro" id="IPR036890">
    <property type="entry name" value="HATPase_C_sf"/>
</dbReference>
<dbReference type="PANTHER" id="PTHR44936">
    <property type="entry name" value="SENSOR PROTEIN CREC"/>
    <property type="match status" value="1"/>
</dbReference>
<evidence type="ECO:0000256" key="8">
    <source>
        <dbReference type="ARBA" id="ARBA00022741"/>
    </source>
</evidence>
<dbReference type="CDD" id="cd06225">
    <property type="entry name" value="HAMP"/>
    <property type="match status" value="1"/>
</dbReference>